<dbReference type="RefSeq" id="WP_014029295.1">
    <property type="nucleotide sequence ID" value="NC_015942.1"/>
</dbReference>
<organism evidence="13 14">
    <name type="scientific">Acidithiobacillus ferrivorans SS3</name>
    <dbReference type="NCBI Taxonomy" id="743299"/>
    <lineage>
        <taxon>Bacteria</taxon>
        <taxon>Pseudomonadati</taxon>
        <taxon>Pseudomonadota</taxon>
        <taxon>Acidithiobacillia</taxon>
        <taxon>Acidithiobacillales</taxon>
        <taxon>Acidithiobacillaceae</taxon>
        <taxon>Acidithiobacillus</taxon>
    </lineage>
</organism>
<dbReference type="InterPro" id="IPR019760">
    <property type="entry name" value="DNA-dir_DNA_pol_A_CS"/>
</dbReference>
<dbReference type="SUPFAM" id="SSF56672">
    <property type="entry name" value="DNA/RNA polymerases"/>
    <property type="match status" value="2"/>
</dbReference>
<evidence type="ECO:0000256" key="10">
    <source>
        <dbReference type="ARBA" id="ARBA00049244"/>
    </source>
</evidence>
<dbReference type="Gene3D" id="3.30.70.370">
    <property type="match status" value="2"/>
</dbReference>
<sequence length="896" mass="98227">MGFADDLMSEFFGGRGDSSGLSDKEPQNSASQVSPVCAQSLPRTRQTEQTESLQQSSLIADLLSIVPSSPTNPSPSPRTTDCLQVAVPTNFLSALDLTAKQSILSVDEICIDVETSVKGTPWSPAEAPGKASKLGTGQTIGQYLKAHGAALDVRPRMRILSIGAGGWRGAFDLDKMDESDKAELLSLLDGKVWTGHNLAFDMLWIKHSAPHVNPKMLLDTMFLATAFRPDIERMIHARIAAVTVGGQAPVRLAGKNAGTVEQELQKMLIERAAKKTKAGDSDSKSAYSLAMLSLHFMNEKMDKAFQNSTNWMPSTLTKSHLDYCIGDITAPAIIARRMLNLPDTTSISTVITLLNDTRLPGTWAYRECFEPAARRLVDVTLRGIPLSLERVREYGSVLQKNAEIALEKVLTLAPSLAPFREILASASGGLTNDLKEAIADTLYARTKVPVERSDSGALMLDAKYLAERYPDEPFLAARKDLDTALKQHKSIDDYAVYAQSDSRVHGTLTVGAVTGRTRSSNPNVQNPSRDKAFRACFAASQWHKILAIDYSAVELRIAAALGSRAYKQFRIMLSNPSKSKAWWILKRQDILSYIHGKKEIPAHWPLQKPDFQAEPKPAMSEYANYYASSIACICRDLRARGGLTGSFETDKLTFRDAFIANVDPHILTAVTMESMAGRFDTGGLDAMAYLLSLSKADAKALKKQLAGPRQAAKACNFGLTYGMSAGGLYHYGIASYGLTWTLEEAVEARDAWFSLYPEIALWHWITAHNGGKIKADIFDTHRNEIKLSQDGGRFYHSTTLSGRKVEGMELRDALSYSDQGTGAEIALFAIARLPADISPMLVGFVHDELIFEVPEKCVEDVTERVKTIMNKAANAYLKLQSVPSECEAEIGDSWVH</sequence>
<keyword evidence="9" id="KW-0238">DNA-binding</keyword>
<dbReference type="InterPro" id="IPR002298">
    <property type="entry name" value="DNA_polymerase_A"/>
</dbReference>
<dbReference type="SUPFAM" id="SSF53098">
    <property type="entry name" value="Ribonuclease H-like"/>
    <property type="match status" value="1"/>
</dbReference>
<dbReference type="GO" id="GO:0006302">
    <property type="term" value="P:double-strand break repair"/>
    <property type="evidence" value="ECO:0007669"/>
    <property type="project" value="TreeGrafter"/>
</dbReference>
<dbReference type="PANTHER" id="PTHR10133:SF27">
    <property type="entry name" value="DNA POLYMERASE NU"/>
    <property type="match status" value="1"/>
</dbReference>
<dbReference type="InterPro" id="IPR012337">
    <property type="entry name" value="RNaseH-like_sf"/>
</dbReference>
<feature type="region of interest" description="Disordered" evidence="11">
    <location>
        <begin position="14"/>
        <end position="53"/>
    </location>
</feature>
<dbReference type="KEGG" id="afi:Acife_1919"/>
<evidence type="ECO:0000259" key="12">
    <source>
        <dbReference type="SMART" id="SM00482"/>
    </source>
</evidence>
<dbReference type="Proteomes" id="UP000009220">
    <property type="component" value="Chromosome"/>
</dbReference>
<evidence type="ECO:0000313" key="13">
    <source>
        <dbReference type="EMBL" id="AEM48042.1"/>
    </source>
</evidence>
<dbReference type="Pfam" id="PF00476">
    <property type="entry name" value="DNA_pol_A"/>
    <property type="match status" value="2"/>
</dbReference>
<evidence type="ECO:0000256" key="1">
    <source>
        <dbReference type="ARBA" id="ARBA00007705"/>
    </source>
</evidence>
<keyword evidence="6" id="KW-0548">Nucleotidyltransferase</keyword>
<name>G0JLJ3_9PROT</name>
<dbReference type="STRING" id="743299.Acife_1919"/>
<evidence type="ECO:0000256" key="7">
    <source>
        <dbReference type="ARBA" id="ARBA00022705"/>
    </source>
</evidence>
<evidence type="ECO:0000256" key="9">
    <source>
        <dbReference type="ARBA" id="ARBA00023125"/>
    </source>
</evidence>
<dbReference type="EMBL" id="CP002985">
    <property type="protein sequence ID" value="AEM48042.1"/>
    <property type="molecule type" value="Genomic_DNA"/>
</dbReference>
<evidence type="ECO:0000256" key="2">
    <source>
        <dbReference type="ARBA" id="ARBA00011541"/>
    </source>
</evidence>
<keyword evidence="7" id="KW-0235">DNA replication</keyword>
<evidence type="ECO:0000256" key="3">
    <source>
        <dbReference type="ARBA" id="ARBA00012417"/>
    </source>
</evidence>
<dbReference type="eggNOG" id="COG0749">
    <property type="taxonomic scope" value="Bacteria"/>
</dbReference>
<comment type="catalytic activity">
    <reaction evidence="10">
        <text>DNA(n) + a 2'-deoxyribonucleoside 5'-triphosphate = DNA(n+1) + diphosphate</text>
        <dbReference type="Rhea" id="RHEA:22508"/>
        <dbReference type="Rhea" id="RHEA-COMP:17339"/>
        <dbReference type="Rhea" id="RHEA-COMP:17340"/>
        <dbReference type="ChEBI" id="CHEBI:33019"/>
        <dbReference type="ChEBI" id="CHEBI:61560"/>
        <dbReference type="ChEBI" id="CHEBI:173112"/>
        <dbReference type="EC" id="2.7.7.7"/>
    </reaction>
</comment>
<feature type="compositionally biased region" description="Low complexity" evidence="11">
    <location>
        <begin position="43"/>
        <end position="53"/>
    </location>
</feature>
<feature type="domain" description="DNA-directed DNA polymerase family A palm" evidence="12">
    <location>
        <begin position="530"/>
        <end position="857"/>
    </location>
</feature>
<dbReference type="GO" id="GO:0006261">
    <property type="term" value="P:DNA-templated DNA replication"/>
    <property type="evidence" value="ECO:0007669"/>
    <property type="project" value="InterPro"/>
</dbReference>
<evidence type="ECO:0000256" key="11">
    <source>
        <dbReference type="SAM" id="MobiDB-lite"/>
    </source>
</evidence>
<evidence type="ECO:0000256" key="5">
    <source>
        <dbReference type="ARBA" id="ARBA00022679"/>
    </source>
</evidence>
<dbReference type="AlphaFoldDB" id="G0JLJ3"/>
<dbReference type="HOGENOM" id="CLU_322801_0_0_6"/>
<dbReference type="EC" id="2.7.7.7" evidence="3"/>
<keyword evidence="8 13" id="KW-0239">DNA-directed DNA polymerase</keyword>
<dbReference type="PROSITE" id="PS00447">
    <property type="entry name" value="DNA_POLYMERASE_A"/>
    <property type="match status" value="1"/>
</dbReference>
<dbReference type="GO" id="GO:0003887">
    <property type="term" value="F:DNA-directed DNA polymerase activity"/>
    <property type="evidence" value="ECO:0007669"/>
    <property type="project" value="UniProtKB-KW"/>
</dbReference>
<dbReference type="SMART" id="SM00482">
    <property type="entry name" value="POLAc"/>
    <property type="match status" value="1"/>
</dbReference>
<evidence type="ECO:0000313" key="14">
    <source>
        <dbReference type="Proteomes" id="UP000009220"/>
    </source>
</evidence>
<evidence type="ECO:0000256" key="4">
    <source>
        <dbReference type="ARBA" id="ARBA00020311"/>
    </source>
</evidence>
<dbReference type="InterPro" id="IPR043502">
    <property type="entry name" value="DNA/RNA_pol_sf"/>
</dbReference>
<dbReference type="GO" id="GO:0003677">
    <property type="term" value="F:DNA binding"/>
    <property type="evidence" value="ECO:0007669"/>
    <property type="project" value="UniProtKB-KW"/>
</dbReference>
<protein>
    <recommendedName>
        <fullName evidence="4">DNA polymerase I</fullName>
        <ecNumber evidence="3">2.7.7.7</ecNumber>
    </recommendedName>
</protein>
<keyword evidence="5" id="KW-0808">Transferase</keyword>
<proteinExistence type="inferred from homology"/>
<dbReference type="PANTHER" id="PTHR10133">
    <property type="entry name" value="DNA POLYMERASE I"/>
    <property type="match status" value="1"/>
</dbReference>
<accession>G0JLJ3</accession>
<comment type="subunit">
    <text evidence="2">Single-chain monomer with multiple functions.</text>
</comment>
<gene>
    <name evidence="13" type="ORF">Acife_1919</name>
</gene>
<evidence type="ECO:0000256" key="6">
    <source>
        <dbReference type="ARBA" id="ARBA00022695"/>
    </source>
</evidence>
<evidence type="ECO:0000256" key="8">
    <source>
        <dbReference type="ARBA" id="ARBA00022932"/>
    </source>
</evidence>
<dbReference type="InterPro" id="IPR001098">
    <property type="entry name" value="DNA-dir_DNA_pol_A_palm_dom"/>
</dbReference>
<comment type="similarity">
    <text evidence="1">Belongs to the DNA polymerase type-A family.</text>
</comment>
<reference evidence="13 14" key="1">
    <citation type="journal article" date="2011" name="J. Bacteriol.">
        <title>Draft genome of the psychrotolerant acidophile Acidithiobacillus ferrivorans SS3.</title>
        <authorList>
            <person name="Liljeqvist M."/>
            <person name="Valdes J."/>
            <person name="Holmes D.S."/>
            <person name="Dopson M."/>
        </authorList>
    </citation>
    <scope>NUCLEOTIDE SEQUENCE [LARGE SCALE GENOMIC DNA]</scope>
    <source>
        <strain evidence="13 14">SS3</strain>
    </source>
</reference>
<dbReference type="Gene3D" id="3.30.420.10">
    <property type="entry name" value="Ribonuclease H-like superfamily/Ribonuclease H"/>
    <property type="match status" value="1"/>
</dbReference>
<dbReference type="InterPro" id="IPR036397">
    <property type="entry name" value="RNaseH_sf"/>
</dbReference>
<dbReference type="Gene3D" id="1.10.150.20">
    <property type="entry name" value="5' to 3' exonuclease, C-terminal subdomain"/>
    <property type="match status" value="1"/>
</dbReference>